<dbReference type="EMBL" id="HBUF01221843">
    <property type="protein sequence ID" value="CAG6669740.1"/>
    <property type="molecule type" value="Transcribed_RNA"/>
</dbReference>
<name>A0A8D8WTD1_9HEMI</name>
<sequence length="103" mass="11598">MGCMGLIQILTSVGKLRHSDVITRVNKARKSFKLDTLTSPSLHEPGKGPFQRKRSLSTEKVPLLFKFNNCSELTIVCRSILGNKKWSFPAFVIIKIKINLLRG</sequence>
<organism evidence="1">
    <name type="scientific">Cacopsylla melanoneura</name>
    <dbReference type="NCBI Taxonomy" id="428564"/>
    <lineage>
        <taxon>Eukaryota</taxon>
        <taxon>Metazoa</taxon>
        <taxon>Ecdysozoa</taxon>
        <taxon>Arthropoda</taxon>
        <taxon>Hexapoda</taxon>
        <taxon>Insecta</taxon>
        <taxon>Pterygota</taxon>
        <taxon>Neoptera</taxon>
        <taxon>Paraneoptera</taxon>
        <taxon>Hemiptera</taxon>
        <taxon>Sternorrhyncha</taxon>
        <taxon>Psylloidea</taxon>
        <taxon>Psyllidae</taxon>
        <taxon>Psyllinae</taxon>
        <taxon>Cacopsylla</taxon>
    </lineage>
</organism>
<proteinExistence type="predicted"/>
<evidence type="ECO:0000313" key="1">
    <source>
        <dbReference type="EMBL" id="CAG6669740.1"/>
    </source>
</evidence>
<protein>
    <submittedName>
        <fullName evidence="1">Uncharacterized protein</fullName>
    </submittedName>
</protein>
<dbReference type="AlphaFoldDB" id="A0A8D8WTD1"/>
<reference evidence="1" key="1">
    <citation type="submission" date="2021-05" db="EMBL/GenBank/DDBJ databases">
        <authorList>
            <person name="Alioto T."/>
            <person name="Alioto T."/>
            <person name="Gomez Garrido J."/>
        </authorList>
    </citation>
    <scope>NUCLEOTIDE SEQUENCE</scope>
</reference>
<accession>A0A8D8WTD1</accession>